<dbReference type="EMBL" id="JAPFFF010000001">
    <property type="protein sequence ID" value="KAK8898947.1"/>
    <property type="molecule type" value="Genomic_DNA"/>
</dbReference>
<evidence type="ECO:0000313" key="2">
    <source>
        <dbReference type="Proteomes" id="UP001470230"/>
    </source>
</evidence>
<dbReference type="InterPro" id="IPR036322">
    <property type="entry name" value="WD40_repeat_dom_sf"/>
</dbReference>
<keyword evidence="2" id="KW-1185">Reference proteome</keyword>
<accession>A0ABR2L6T7</accession>
<dbReference type="Proteomes" id="UP001470230">
    <property type="component" value="Unassembled WGS sequence"/>
</dbReference>
<gene>
    <name evidence="1" type="ORF">M9Y10_001239</name>
</gene>
<name>A0ABR2L6T7_9EUKA</name>
<organism evidence="1 2">
    <name type="scientific">Tritrichomonas musculus</name>
    <dbReference type="NCBI Taxonomy" id="1915356"/>
    <lineage>
        <taxon>Eukaryota</taxon>
        <taxon>Metamonada</taxon>
        <taxon>Parabasalia</taxon>
        <taxon>Tritrichomonadida</taxon>
        <taxon>Tritrichomonadidae</taxon>
        <taxon>Tritrichomonas</taxon>
    </lineage>
</organism>
<comment type="caution">
    <text evidence="1">The sequence shown here is derived from an EMBL/GenBank/DDBJ whole genome shotgun (WGS) entry which is preliminary data.</text>
</comment>
<evidence type="ECO:0000313" key="1">
    <source>
        <dbReference type="EMBL" id="KAK8898947.1"/>
    </source>
</evidence>
<proteinExistence type="predicted"/>
<reference evidence="1 2" key="1">
    <citation type="submission" date="2024-04" db="EMBL/GenBank/DDBJ databases">
        <title>Tritrichomonas musculus Genome.</title>
        <authorList>
            <person name="Alves-Ferreira E."/>
            <person name="Grigg M."/>
            <person name="Lorenzi H."/>
            <person name="Galac M."/>
        </authorList>
    </citation>
    <scope>NUCLEOTIDE SEQUENCE [LARGE SCALE GENOMIC DNA]</scope>
    <source>
        <strain evidence="1 2">EAF2021</strain>
    </source>
</reference>
<sequence length="354" mass="39724">MELNENLLPLSGSPSPLFLFAHQNNDQGEFLSKIQICNNFGVSVSSKGKIFIHQMPSFEVICSRAFSNAASCMIQDNDHFIILHTKRPFIYNTAFSVTTGFLKRPSIQNYNKSQIFVSGSYCNNVLVGLTSSNALCLWDVRSEESPHLLTLPNNLNVQDVIINNNVVVIGHGKGFISELDVRNMKQRMNQFDISSQIITSQAKNNQSRSFISQFSLAKNDYEPWIIGFQYDNGPAGIVDLMSRKVFHQIDSPPYLANGDNRFTKPRPIFYKNSFCIAYPGSQIIQVIDYTKFNYGYSYSNNADISISDSDGNSRVLNDYRKDIELNICPVSLASSDDVDGIFAASALGDIYRVF</sequence>
<protein>
    <submittedName>
        <fullName evidence="1">Uncharacterized protein</fullName>
    </submittedName>
</protein>
<dbReference type="SUPFAM" id="SSF50978">
    <property type="entry name" value="WD40 repeat-like"/>
    <property type="match status" value="1"/>
</dbReference>